<sequence length="246" mass="27838">MRSSRPHSTGTFHEQKCLHSALLRKDEDDEVPITEDELRRTLARSKATAPGNDGVIYQVLRHLKVPGNPLLQLYNLCFRRRYVPRAWTSSIIVPIPKPATDRFRPISLLSCFCNVFERIFLSRLMFRLQDKLSPRLYACGLILSPHKSRIFSPKGPGTLPAVFIAGHSVIPPCTQYLYLGAPVHITPGIPARQRVHPIIQDLLHRLNQRFVPFKWLVNNTAGISIPCQEPSTGEVVMRCGGLVGWF</sequence>
<evidence type="ECO:0008006" key="3">
    <source>
        <dbReference type="Google" id="ProtNLM"/>
    </source>
</evidence>
<evidence type="ECO:0000313" key="2">
    <source>
        <dbReference type="Proteomes" id="UP000324222"/>
    </source>
</evidence>
<comment type="caution">
    <text evidence="1">The sequence shown here is derived from an EMBL/GenBank/DDBJ whole genome shotgun (WGS) entry which is preliminary data.</text>
</comment>
<protein>
    <recommendedName>
        <fullName evidence="3">RNA-directed DNA polymerase from mobile element jockey</fullName>
    </recommendedName>
</protein>
<keyword evidence="2" id="KW-1185">Reference proteome</keyword>
<dbReference type="Proteomes" id="UP000324222">
    <property type="component" value="Unassembled WGS sequence"/>
</dbReference>
<accession>A0A5B7FN43</accession>
<dbReference type="OrthoDB" id="6373033at2759"/>
<name>A0A5B7FN43_PORTR</name>
<dbReference type="AlphaFoldDB" id="A0A5B7FN43"/>
<proteinExistence type="predicted"/>
<gene>
    <name evidence="1" type="ORF">E2C01_042913</name>
</gene>
<dbReference type="EMBL" id="VSRR010008679">
    <property type="protein sequence ID" value="MPC49120.1"/>
    <property type="molecule type" value="Genomic_DNA"/>
</dbReference>
<organism evidence="1 2">
    <name type="scientific">Portunus trituberculatus</name>
    <name type="common">Swimming crab</name>
    <name type="synonym">Neptunus trituberculatus</name>
    <dbReference type="NCBI Taxonomy" id="210409"/>
    <lineage>
        <taxon>Eukaryota</taxon>
        <taxon>Metazoa</taxon>
        <taxon>Ecdysozoa</taxon>
        <taxon>Arthropoda</taxon>
        <taxon>Crustacea</taxon>
        <taxon>Multicrustacea</taxon>
        <taxon>Malacostraca</taxon>
        <taxon>Eumalacostraca</taxon>
        <taxon>Eucarida</taxon>
        <taxon>Decapoda</taxon>
        <taxon>Pleocyemata</taxon>
        <taxon>Brachyura</taxon>
        <taxon>Eubrachyura</taxon>
        <taxon>Portunoidea</taxon>
        <taxon>Portunidae</taxon>
        <taxon>Portuninae</taxon>
        <taxon>Portunus</taxon>
    </lineage>
</organism>
<dbReference type="SUPFAM" id="SSF56672">
    <property type="entry name" value="DNA/RNA polymerases"/>
    <property type="match status" value="1"/>
</dbReference>
<reference evidence="1 2" key="1">
    <citation type="submission" date="2019-05" db="EMBL/GenBank/DDBJ databases">
        <title>Another draft genome of Portunus trituberculatus and its Hox gene families provides insights of decapod evolution.</title>
        <authorList>
            <person name="Jeong J.-H."/>
            <person name="Song I."/>
            <person name="Kim S."/>
            <person name="Choi T."/>
            <person name="Kim D."/>
            <person name="Ryu S."/>
            <person name="Kim W."/>
        </authorList>
    </citation>
    <scope>NUCLEOTIDE SEQUENCE [LARGE SCALE GENOMIC DNA]</scope>
    <source>
        <tissue evidence="1">Muscle</tissue>
    </source>
</reference>
<dbReference type="InterPro" id="IPR043502">
    <property type="entry name" value="DNA/RNA_pol_sf"/>
</dbReference>
<evidence type="ECO:0000313" key="1">
    <source>
        <dbReference type="EMBL" id="MPC49120.1"/>
    </source>
</evidence>
<dbReference type="GO" id="GO:0071897">
    <property type="term" value="P:DNA biosynthetic process"/>
    <property type="evidence" value="ECO:0007669"/>
    <property type="project" value="UniProtKB-ARBA"/>
</dbReference>
<dbReference type="PANTHER" id="PTHR19446">
    <property type="entry name" value="REVERSE TRANSCRIPTASES"/>
    <property type="match status" value="1"/>
</dbReference>